<dbReference type="Proteomes" id="UP001228044">
    <property type="component" value="Unassembled WGS sequence"/>
</dbReference>
<dbReference type="InterPro" id="IPR050469">
    <property type="entry name" value="Diguanylate_Cyclase"/>
</dbReference>
<dbReference type="SMART" id="SM00267">
    <property type="entry name" value="GGDEF"/>
    <property type="match status" value="1"/>
</dbReference>
<dbReference type="Gene3D" id="3.30.70.270">
    <property type="match status" value="1"/>
</dbReference>
<feature type="domain" description="GGDEF" evidence="2">
    <location>
        <begin position="176"/>
        <end position="308"/>
    </location>
</feature>
<dbReference type="PROSITE" id="PS50887">
    <property type="entry name" value="GGDEF"/>
    <property type="match status" value="1"/>
</dbReference>
<evidence type="ECO:0000256" key="1">
    <source>
        <dbReference type="ARBA" id="ARBA00012528"/>
    </source>
</evidence>
<proteinExistence type="predicted"/>
<organism evidence="3 4">
    <name type="scientific">Roseateles violae</name>
    <dbReference type="NCBI Taxonomy" id="3058042"/>
    <lineage>
        <taxon>Bacteria</taxon>
        <taxon>Pseudomonadati</taxon>
        <taxon>Pseudomonadota</taxon>
        <taxon>Betaproteobacteria</taxon>
        <taxon>Burkholderiales</taxon>
        <taxon>Sphaerotilaceae</taxon>
        <taxon>Roseateles</taxon>
    </lineage>
</organism>
<dbReference type="InterPro" id="IPR043128">
    <property type="entry name" value="Rev_trsase/Diguanyl_cyclase"/>
</dbReference>
<reference evidence="3 4" key="1">
    <citation type="submission" date="2023-06" db="EMBL/GenBank/DDBJ databases">
        <title>Pelomonas sp. PFR6 16S ribosomal RNA gene Genome sequencing and assembly.</title>
        <authorList>
            <person name="Woo H."/>
        </authorList>
    </citation>
    <scope>NUCLEOTIDE SEQUENCE [LARGE SCALE GENOMIC DNA]</scope>
    <source>
        <strain evidence="3 4">PFR6</strain>
    </source>
</reference>
<dbReference type="SUPFAM" id="SSF55073">
    <property type="entry name" value="Nucleotide cyclase"/>
    <property type="match status" value="1"/>
</dbReference>
<dbReference type="EC" id="2.7.7.65" evidence="1"/>
<dbReference type="InterPro" id="IPR000160">
    <property type="entry name" value="GGDEF_dom"/>
</dbReference>
<dbReference type="NCBIfam" id="TIGR00254">
    <property type="entry name" value="GGDEF"/>
    <property type="match status" value="1"/>
</dbReference>
<dbReference type="SUPFAM" id="SSF55785">
    <property type="entry name" value="PYP-like sensor domain (PAS domain)"/>
    <property type="match status" value="1"/>
</dbReference>
<dbReference type="PANTHER" id="PTHR45138:SF24">
    <property type="entry name" value="DIGUANYLATE CYCLASE DGCC-RELATED"/>
    <property type="match status" value="1"/>
</dbReference>
<dbReference type="Gene3D" id="3.30.450.20">
    <property type="entry name" value="PAS domain"/>
    <property type="match status" value="1"/>
</dbReference>
<sequence length="308" mass="33664">MSKRDDEAMPAGLAETLLALQQHSQQLVALYDPQDMLRYANPAFCQAYKVEPDGRQTWADMMRQSHASGEGACVEADDIEAWLHSVSSHRRKKPFRAFEADLSDGRWLWVTETAQPQGWLLCVASDISSLRRDQGALRQARAEALTAAHSDALTGIGNRQHGMQLLQRALRHGEGWPLCVATLDIDHFKQINDGLGPAAGDAVLCDFARQLQASIRREDGCARVGGEEFLLILPAAAAAQAGAIIERLLARVRRARPLAEQPGRGYSCSVGLAEAVWGEEAGALLRRAEAALHRAKDEGRDRCVLAEA</sequence>
<gene>
    <name evidence="3" type="ORF">QWJ38_04415</name>
</gene>
<accession>A0ABT8DNF5</accession>
<evidence type="ECO:0000313" key="4">
    <source>
        <dbReference type="Proteomes" id="UP001228044"/>
    </source>
</evidence>
<name>A0ABT8DNF5_9BURK</name>
<comment type="caution">
    <text evidence="3">The sequence shown here is derived from an EMBL/GenBank/DDBJ whole genome shotgun (WGS) entry which is preliminary data.</text>
</comment>
<dbReference type="InterPro" id="IPR035965">
    <property type="entry name" value="PAS-like_dom_sf"/>
</dbReference>
<dbReference type="Pfam" id="PF00990">
    <property type="entry name" value="GGDEF"/>
    <property type="match status" value="1"/>
</dbReference>
<dbReference type="InterPro" id="IPR029787">
    <property type="entry name" value="Nucleotide_cyclase"/>
</dbReference>
<protein>
    <recommendedName>
        <fullName evidence="1">diguanylate cyclase</fullName>
        <ecNumber evidence="1">2.7.7.65</ecNumber>
    </recommendedName>
</protein>
<dbReference type="PANTHER" id="PTHR45138">
    <property type="entry name" value="REGULATORY COMPONENTS OF SENSORY TRANSDUCTION SYSTEM"/>
    <property type="match status" value="1"/>
</dbReference>
<evidence type="ECO:0000313" key="3">
    <source>
        <dbReference type="EMBL" id="MDN3919521.1"/>
    </source>
</evidence>
<evidence type="ECO:0000259" key="2">
    <source>
        <dbReference type="PROSITE" id="PS50887"/>
    </source>
</evidence>
<dbReference type="EMBL" id="JAUHHC010000001">
    <property type="protein sequence ID" value="MDN3919521.1"/>
    <property type="molecule type" value="Genomic_DNA"/>
</dbReference>
<keyword evidence="4" id="KW-1185">Reference proteome</keyword>
<dbReference type="RefSeq" id="WP_290357822.1">
    <property type="nucleotide sequence ID" value="NZ_JAUHHC010000001.1"/>
</dbReference>
<dbReference type="CDD" id="cd01949">
    <property type="entry name" value="GGDEF"/>
    <property type="match status" value="1"/>
</dbReference>